<feature type="domain" description="PAS" evidence="8">
    <location>
        <begin position="584"/>
        <end position="655"/>
    </location>
</feature>
<reference evidence="10" key="1">
    <citation type="submission" date="2023-07" db="EMBL/GenBank/DDBJ databases">
        <authorList>
            <person name="Kim M.K."/>
        </authorList>
    </citation>
    <scope>NUCLEOTIDE SEQUENCE</scope>
    <source>
        <strain evidence="10">M29</strain>
    </source>
</reference>
<evidence type="ECO:0000256" key="3">
    <source>
        <dbReference type="ARBA" id="ARBA00022553"/>
    </source>
</evidence>
<dbReference type="CDD" id="cd00130">
    <property type="entry name" value="PAS"/>
    <property type="match status" value="1"/>
</dbReference>
<evidence type="ECO:0000256" key="2">
    <source>
        <dbReference type="ARBA" id="ARBA00012438"/>
    </source>
</evidence>
<evidence type="ECO:0000256" key="6">
    <source>
        <dbReference type="SAM" id="Coils"/>
    </source>
</evidence>
<dbReference type="SMART" id="SM00086">
    <property type="entry name" value="PAC"/>
    <property type="match status" value="4"/>
</dbReference>
<dbReference type="Gene3D" id="1.10.287.130">
    <property type="match status" value="1"/>
</dbReference>
<keyword evidence="11" id="KW-1185">Reference proteome</keyword>
<dbReference type="InterPro" id="IPR001610">
    <property type="entry name" value="PAC"/>
</dbReference>
<dbReference type="Proteomes" id="UP001167796">
    <property type="component" value="Unassembled WGS sequence"/>
</dbReference>
<dbReference type="InterPro" id="IPR036097">
    <property type="entry name" value="HisK_dim/P_sf"/>
</dbReference>
<dbReference type="InterPro" id="IPR003661">
    <property type="entry name" value="HisK_dim/P_dom"/>
</dbReference>
<dbReference type="CDD" id="cd00082">
    <property type="entry name" value="HisKA"/>
    <property type="match status" value="1"/>
</dbReference>
<dbReference type="PRINTS" id="PR00344">
    <property type="entry name" value="BCTRLSENSOR"/>
</dbReference>
<accession>A0ABT9A5F8</accession>
<comment type="caution">
    <text evidence="10">The sequence shown here is derived from an EMBL/GenBank/DDBJ whole genome shotgun (WGS) entry which is preliminary data.</text>
</comment>
<keyword evidence="3" id="KW-0597">Phosphoprotein</keyword>
<dbReference type="Pfam" id="PF02518">
    <property type="entry name" value="HATPase_c"/>
    <property type="match status" value="1"/>
</dbReference>
<dbReference type="EMBL" id="JAUQSX010000001">
    <property type="protein sequence ID" value="MDO7845082.1"/>
    <property type="molecule type" value="Genomic_DNA"/>
</dbReference>
<feature type="coiled-coil region" evidence="6">
    <location>
        <begin position="135"/>
        <end position="162"/>
    </location>
</feature>
<keyword evidence="5" id="KW-0418">Kinase</keyword>
<evidence type="ECO:0000313" key="11">
    <source>
        <dbReference type="Proteomes" id="UP001167796"/>
    </source>
</evidence>
<dbReference type="EC" id="2.7.13.3" evidence="2"/>
<dbReference type="PROSITE" id="PS50113">
    <property type="entry name" value="PAC"/>
    <property type="match status" value="1"/>
</dbReference>
<dbReference type="NCBIfam" id="TIGR00229">
    <property type="entry name" value="sensory_box"/>
    <property type="match status" value="1"/>
</dbReference>
<dbReference type="SUPFAM" id="SSF47384">
    <property type="entry name" value="Homodimeric domain of signal transducing histidine kinase"/>
    <property type="match status" value="1"/>
</dbReference>
<dbReference type="InterPro" id="IPR005467">
    <property type="entry name" value="His_kinase_dom"/>
</dbReference>
<dbReference type="SUPFAM" id="SSF55874">
    <property type="entry name" value="ATPase domain of HSP90 chaperone/DNA topoisomerase II/histidine kinase"/>
    <property type="match status" value="1"/>
</dbReference>
<dbReference type="SMART" id="SM00387">
    <property type="entry name" value="HATPase_c"/>
    <property type="match status" value="1"/>
</dbReference>
<evidence type="ECO:0000256" key="1">
    <source>
        <dbReference type="ARBA" id="ARBA00000085"/>
    </source>
</evidence>
<dbReference type="InterPro" id="IPR035965">
    <property type="entry name" value="PAS-like_dom_sf"/>
</dbReference>
<keyword evidence="6" id="KW-0175">Coiled coil</keyword>
<dbReference type="SMART" id="SM00388">
    <property type="entry name" value="HisKA"/>
    <property type="match status" value="1"/>
</dbReference>
<dbReference type="SUPFAM" id="SSF55785">
    <property type="entry name" value="PYP-like sensor domain (PAS domain)"/>
    <property type="match status" value="4"/>
</dbReference>
<dbReference type="PROSITE" id="PS50112">
    <property type="entry name" value="PAS"/>
    <property type="match status" value="1"/>
</dbReference>
<dbReference type="SMART" id="SM00091">
    <property type="entry name" value="PAS"/>
    <property type="match status" value="4"/>
</dbReference>
<feature type="domain" description="PAC" evidence="9">
    <location>
        <begin position="659"/>
        <end position="711"/>
    </location>
</feature>
<sequence length="942" mass="104401">MLNPSAPGLPADVAHPTGLLHTLLTMSLTAVAVLRPLYEAETAVIRDFAWVHLNPAGQQMLQQPAVPAASLLTLFPTAQADGVFAKCCQAFETGELQRNQTYYRADGLDGYFVLVAQRYENLLVVNFTDTANFPRTDAEEALRQSQAREQQARAAAERERADLVRVFEQASVAIGLFRGPHHLVELANEEIGHILNRPAAQLVGHPIFDAAPDLREQGLEALMDSTFREGTPHDLRAVPVLIARTGSQRPTQGYFNIIYRPQYDEHGQRSGVVCLATEVTDQVLARQQVDQLNQELEARVQERAAQLAEQQNLLHQILRQLPAFVATLSGPEHRFSFANDLYQQLVAGRATLGASVAEALPEVVEQGFIQVLDQVYATGQPYLGREVAVILHPPGQPTAQHYLDLTYQPLTDGQGRVQGILVFAVDVTAQVRTRRQAETLQAAMLAVAQRKAQERQDLYQVFEQAPVAVVLLREPDHRIDYFNPAFTELFPPEPGHDVQRGLTLPQAYPQLQLASLVQLLDRVFRTGEPQVVLDMPLADWQPGSPRFVTFSYQPYREEGRIAGVAAFLYDVTEQVLTRRRVEEAATELRLLTAHASAFLFRTDAAGHLVYLNDSFFAWTGLEASALATLDEAWAAVHPDDLAVQQPRFAAAVAAGQPWQSTPYRFRRHDGHYRWMLSRSQPIAGADGQLSGSAGLTFDVHEQVELQRQLERTNADLDTFVYTASHDLKAPIANIEGLLDVLSEYLPPDDQEPMVPQLMKRVRGAIARFQQTVGHLTDVSYLQPQTGPAPEEVDVARIIEDVRQDLLPLLEGTQARLLLEVADCPPVRFAAKDLRSIVYNLLSNAVKYRAPDRAPVVHLRTRCTAHQLVLEVQDNGLGLDAAQQGKLFQMFKRLHTHVEGSGVGLYMIKRLIENAGGTIAVQSQLGVGSTFTVTLPQAGYNAL</sequence>
<evidence type="ECO:0000259" key="7">
    <source>
        <dbReference type="PROSITE" id="PS50109"/>
    </source>
</evidence>
<dbReference type="PROSITE" id="PS50109">
    <property type="entry name" value="HIS_KIN"/>
    <property type="match status" value="1"/>
</dbReference>
<dbReference type="InterPro" id="IPR013655">
    <property type="entry name" value="PAS_fold_3"/>
</dbReference>
<evidence type="ECO:0000256" key="4">
    <source>
        <dbReference type="ARBA" id="ARBA00022679"/>
    </source>
</evidence>
<name>A0ABT9A5F8_9BACT</name>
<dbReference type="InterPro" id="IPR036890">
    <property type="entry name" value="HATPase_C_sf"/>
</dbReference>
<keyword evidence="4" id="KW-0808">Transferase</keyword>
<protein>
    <recommendedName>
        <fullName evidence="2">histidine kinase</fullName>
        <ecNumber evidence="2">2.7.13.3</ecNumber>
    </recommendedName>
</protein>
<organism evidence="10 11">
    <name type="scientific">Hymenobacter mellowenesis</name>
    <dbReference type="NCBI Taxonomy" id="3063995"/>
    <lineage>
        <taxon>Bacteria</taxon>
        <taxon>Pseudomonadati</taxon>
        <taxon>Bacteroidota</taxon>
        <taxon>Cytophagia</taxon>
        <taxon>Cytophagales</taxon>
        <taxon>Hymenobacteraceae</taxon>
        <taxon>Hymenobacter</taxon>
    </lineage>
</organism>
<dbReference type="Gene3D" id="3.30.450.20">
    <property type="entry name" value="PAS domain"/>
    <property type="match status" value="4"/>
</dbReference>
<feature type="domain" description="Histidine kinase" evidence="7">
    <location>
        <begin position="722"/>
        <end position="938"/>
    </location>
</feature>
<comment type="catalytic activity">
    <reaction evidence="1">
        <text>ATP + protein L-histidine = ADP + protein N-phospho-L-histidine.</text>
        <dbReference type="EC" id="2.7.13.3"/>
    </reaction>
</comment>
<dbReference type="PANTHER" id="PTHR43304">
    <property type="entry name" value="PHYTOCHROME-LIKE PROTEIN CPH1"/>
    <property type="match status" value="1"/>
</dbReference>
<dbReference type="InterPro" id="IPR003594">
    <property type="entry name" value="HATPase_dom"/>
</dbReference>
<dbReference type="PANTHER" id="PTHR43304:SF1">
    <property type="entry name" value="PAC DOMAIN-CONTAINING PROTEIN"/>
    <property type="match status" value="1"/>
</dbReference>
<evidence type="ECO:0000313" key="10">
    <source>
        <dbReference type="EMBL" id="MDO7845082.1"/>
    </source>
</evidence>
<dbReference type="InterPro" id="IPR000014">
    <property type="entry name" value="PAS"/>
</dbReference>
<evidence type="ECO:0000256" key="5">
    <source>
        <dbReference type="ARBA" id="ARBA00022777"/>
    </source>
</evidence>
<evidence type="ECO:0000259" key="9">
    <source>
        <dbReference type="PROSITE" id="PS50113"/>
    </source>
</evidence>
<dbReference type="InterPro" id="IPR004358">
    <property type="entry name" value="Sig_transdc_His_kin-like_C"/>
</dbReference>
<dbReference type="Pfam" id="PF08447">
    <property type="entry name" value="PAS_3"/>
    <property type="match status" value="1"/>
</dbReference>
<dbReference type="RefSeq" id="WP_305009759.1">
    <property type="nucleotide sequence ID" value="NZ_JAUQSX010000001.1"/>
</dbReference>
<dbReference type="InterPro" id="IPR013656">
    <property type="entry name" value="PAS_4"/>
</dbReference>
<dbReference type="InterPro" id="IPR000700">
    <property type="entry name" value="PAS-assoc_C"/>
</dbReference>
<proteinExistence type="predicted"/>
<dbReference type="Gene3D" id="3.30.565.10">
    <property type="entry name" value="Histidine kinase-like ATPase, C-terminal domain"/>
    <property type="match status" value="1"/>
</dbReference>
<dbReference type="InterPro" id="IPR052162">
    <property type="entry name" value="Sensor_kinase/Photoreceptor"/>
</dbReference>
<evidence type="ECO:0000259" key="8">
    <source>
        <dbReference type="PROSITE" id="PS50112"/>
    </source>
</evidence>
<gene>
    <name evidence="10" type="ORF">Q5H92_01845</name>
</gene>
<dbReference type="Pfam" id="PF08448">
    <property type="entry name" value="PAS_4"/>
    <property type="match status" value="3"/>
</dbReference>